<dbReference type="CDD" id="cd23656">
    <property type="entry name" value="Abraxas_plant"/>
    <property type="match status" value="1"/>
</dbReference>
<dbReference type="PANTHER" id="PTHR31728:SF5">
    <property type="entry name" value="OS07G0540200 PROTEIN"/>
    <property type="match status" value="1"/>
</dbReference>
<reference evidence="1" key="2">
    <citation type="submission" date="2023-05" db="EMBL/GenBank/DDBJ databases">
        <authorList>
            <person name="Schelkunov M.I."/>
        </authorList>
    </citation>
    <scope>NUCLEOTIDE SEQUENCE</scope>
    <source>
        <strain evidence="1">Hsosn_3</strain>
        <tissue evidence="1">Leaf</tissue>
    </source>
</reference>
<dbReference type="Proteomes" id="UP001237642">
    <property type="component" value="Unassembled WGS sequence"/>
</dbReference>
<dbReference type="PRINTS" id="PR02051">
    <property type="entry name" value="PROTEINF175"/>
</dbReference>
<dbReference type="GO" id="GO:0005634">
    <property type="term" value="C:nucleus"/>
    <property type="evidence" value="ECO:0007669"/>
    <property type="project" value="TreeGrafter"/>
</dbReference>
<organism evidence="1 2">
    <name type="scientific">Heracleum sosnowskyi</name>
    <dbReference type="NCBI Taxonomy" id="360622"/>
    <lineage>
        <taxon>Eukaryota</taxon>
        <taxon>Viridiplantae</taxon>
        <taxon>Streptophyta</taxon>
        <taxon>Embryophyta</taxon>
        <taxon>Tracheophyta</taxon>
        <taxon>Spermatophyta</taxon>
        <taxon>Magnoliopsida</taxon>
        <taxon>eudicotyledons</taxon>
        <taxon>Gunneridae</taxon>
        <taxon>Pentapetalae</taxon>
        <taxon>asterids</taxon>
        <taxon>campanulids</taxon>
        <taxon>Apiales</taxon>
        <taxon>Apiaceae</taxon>
        <taxon>Apioideae</taxon>
        <taxon>apioid superclade</taxon>
        <taxon>Tordylieae</taxon>
        <taxon>Tordyliinae</taxon>
        <taxon>Heracleum</taxon>
    </lineage>
</organism>
<dbReference type="AlphaFoldDB" id="A0AAD8HG05"/>
<evidence type="ECO:0000313" key="1">
    <source>
        <dbReference type="EMBL" id="KAK1365548.1"/>
    </source>
</evidence>
<comment type="caution">
    <text evidence="1">The sequence shown here is derived from an EMBL/GenBank/DDBJ whole genome shotgun (WGS) entry which is preliminary data.</text>
</comment>
<dbReference type="PANTHER" id="PTHR31728">
    <property type="entry name" value="ABRAXAS FAMILY MEMBER"/>
    <property type="match status" value="1"/>
</dbReference>
<name>A0AAD8HG05_9APIA</name>
<dbReference type="GO" id="GO:0031593">
    <property type="term" value="F:polyubiquitin modification-dependent protein binding"/>
    <property type="evidence" value="ECO:0007669"/>
    <property type="project" value="TreeGrafter"/>
</dbReference>
<gene>
    <name evidence="1" type="ORF">POM88_041109</name>
</gene>
<dbReference type="InterPro" id="IPR023241">
    <property type="entry name" value="FAM175_plant"/>
</dbReference>
<sequence length="316" mass="35014">MDDRPIKEIHIPGPTLSSLLHRISSSSGDIDGLLFGTVTFNAPVNLSDDVSPFSENIAADNSPSLIATVTSFFSSSSTSTFYNSSGQINLQLVRKVVPRAGTLIGWFSGRRKTALRPSMRESCVTESLSSNTDLSFQVLKSPNSNSITLSPCLFLLLTTPFRKEDQVLIHTHDYRVYQFRLSTECFEPKTIKIINIGPNVGHYVDYETYSPFPEMLCEIRDPNSMSEDVKSETDDVSLSSKNQSQLDLCADGFQINRLENLTGPVASGYTAEVEDLYSKMIGKLNGLARLVEKSSAKVLEQETRNMKLRYKVAGLE</sequence>
<dbReference type="PRINTS" id="PR02054">
    <property type="entry name" value="FAM175PLANT"/>
</dbReference>
<dbReference type="EMBL" id="JAUIZM010000009">
    <property type="protein sequence ID" value="KAK1365548.1"/>
    <property type="molecule type" value="Genomic_DNA"/>
</dbReference>
<evidence type="ECO:0000313" key="2">
    <source>
        <dbReference type="Proteomes" id="UP001237642"/>
    </source>
</evidence>
<proteinExistence type="predicted"/>
<protein>
    <submittedName>
        <fullName evidence="1">BRCA1-A complex subunit Abraxas</fullName>
    </submittedName>
</protein>
<dbReference type="InterPro" id="IPR023238">
    <property type="entry name" value="FAM175"/>
</dbReference>
<accession>A0AAD8HG05</accession>
<reference evidence="1" key="1">
    <citation type="submission" date="2023-02" db="EMBL/GenBank/DDBJ databases">
        <title>Genome of toxic invasive species Heracleum sosnowskyi carries increased number of genes despite the absence of recent whole-genome duplications.</title>
        <authorList>
            <person name="Schelkunov M."/>
            <person name="Shtratnikova V."/>
            <person name="Makarenko M."/>
            <person name="Klepikova A."/>
            <person name="Omelchenko D."/>
            <person name="Novikova G."/>
            <person name="Obukhova E."/>
            <person name="Bogdanov V."/>
            <person name="Penin A."/>
            <person name="Logacheva M."/>
        </authorList>
    </citation>
    <scope>NUCLEOTIDE SEQUENCE</scope>
    <source>
        <strain evidence="1">Hsosn_3</strain>
        <tissue evidence="1">Leaf</tissue>
    </source>
</reference>
<dbReference type="Pfam" id="PF21125">
    <property type="entry name" value="MPN_2A_DUB_like"/>
    <property type="match status" value="1"/>
</dbReference>
<keyword evidence="2" id="KW-1185">Reference proteome</keyword>